<sequence>MAKLFLFLRISRLPLGGVVVNSSPPIISSDSDPSTSKGMEFLFLTIYPLLPMKPVNDTTLTLSSLGSWLYLSWYNYDCIQYGKRMKVLSPLHHSRQHLEGFSNHLKETITDDDRLRRIDFAYFTSICSSYISYRCEDHFDIPIDLDFNPLPSSKDIRGPYRGCIHYKTGSKVLFPNHSHPLGGKVKRGVWEWCARVFSPTKGNPKRERGHLFNEDVPRDEGPSNLKPKLKIVHSRKPSGPSFQQQKTSLLIQRSQENIIFMYPNGAKNVMDILYCDLNLTECMGESGDVNFKERLAPILLPLGSHCFPYIEHLSPLG</sequence>
<evidence type="ECO:0000256" key="1">
    <source>
        <dbReference type="SAM" id="MobiDB-lite"/>
    </source>
</evidence>
<proteinExistence type="predicted"/>
<evidence type="ECO:0000256" key="2">
    <source>
        <dbReference type="SAM" id="SignalP"/>
    </source>
</evidence>
<dbReference type="AlphaFoldDB" id="A0A9Q1Q5B5"/>
<gene>
    <name evidence="3" type="ORF">Cgig2_000378</name>
</gene>
<evidence type="ECO:0000313" key="3">
    <source>
        <dbReference type="EMBL" id="KAJ8429031.1"/>
    </source>
</evidence>
<keyword evidence="2" id="KW-0732">Signal</keyword>
<feature type="compositionally biased region" description="Basic and acidic residues" evidence="1">
    <location>
        <begin position="204"/>
        <end position="221"/>
    </location>
</feature>
<evidence type="ECO:0000313" key="4">
    <source>
        <dbReference type="Proteomes" id="UP001153076"/>
    </source>
</evidence>
<dbReference type="EMBL" id="JAKOGI010000945">
    <property type="protein sequence ID" value="KAJ8429031.1"/>
    <property type="molecule type" value="Genomic_DNA"/>
</dbReference>
<accession>A0A9Q1Q5B5</accession>
<organism evidence="3 4">
    <name type="scientific">Carnegiea gigantea</name>
    <dbReference type="NCBI Taxonomy" id="171969"/>
    <lineage>
        <taxon>Eukaryota</taxon>
        <taxon>Viridiplantae</taxon>
        <taxon>Streptophyta</taxon>
        <taxon>Embryophyta</taxon>
        <taxon>Tracheophyta</taxon>
        <taxon>Spermatophyta</taxon>
        <taxon>Magnoliopsida</taxon>
        <taxon>eudicotyledons</taxon>
        <taxon>Gunneridae</taxon>
        <taxon>Pentapetalae</taxon>
        <taxon>Caryophyllales</taxon>
        <taxon>Cactineae</taxon>
        <taxon>Cactaceae</taxon>
        <taxon>Cactoideae</taxon>
        <taxon>Echinocereeae</taxon>
        <taxon>Carnegiea</taxon>
    </lineage>
</organism>
<dbReference type="Proteomes" id="UP001153076">
    <property type="component" value="Unassembled WGS sequence"/>
</dbReference>
<name>A0A9Q1Q5B5_9CARY</name>
<comment type="caution">
    <text evidence="3">The sequence shown here is derived from an EMBL/GenBank/DDBJ whole genome shotgun (WGS) entry which is preliminary data.</text>
</comment>
<feature type="signal peptide" evidence="2">
    <location>
        <begin position="1"/>
        <end position="16"/>
    </location>
</feature>
<protein>
    <submittedName>
        <fullName evidence="3">Uncharacterized protein</fullName>
    </submittedName>
</protein>
<dbReference type="OrthoDB" id="1750307at2759"/>
<feature type="region of interest" description="Disordered" evidence="1">
    <location>
        <begin position="204"/>
        <end position="224"/>
    </location>
</feature>
<keyword evidence="4" id="KW-1185">Reference proteome</keyword>
<feature type="chain" id="PRO_5040183319" evidence="2">
    <location>
        <begin position="17"/>
        <end position="317"/>
    </location>
</feature>
<reference evidence="3" key="1">
    <citation type="submission" date="2022-04" db="EMBL/GenBank/DDBJ databases">
        <title>Carnegiea gigantea Genome sequencing and assembly v2.</title>
        <authorList>
            <person name="Copetti D."/>
            <person name="Sanderson M.J."/>
            <person name="Burquez A."/>
            <person name="Wojciechowski M.F."/>
        </authorList>
    </citation>
    <scope>NUCLEOTIDE SEQUENCE</scope>
    <source>
        <strain evidence="3">SGP5-SGP5p</strain>
        <tissue evidence="3">Aerial part</tissue>
    </source>
</reference>